<evidence type="ECO:0000256" key="12">
    <source>
        <dbReference type="ARBA" id="ARBA00023239"/>
    </source>
</evidence>
<evidence type="ECO:0000256" key="6">
    <source>
        <dbReference type="ARBA" id="ARBA00013093"/>
    </source>
</evidence>
<feature type="binding site" evidence="15">
    <location>
        <position position="52"/>
    </location>
    <ligand>
        <name>Mg(2+)</name>
        <dbReference type="ChEBI" id="CHEBI:18420"/>
        <label>1</label>
    </ligand>
</feature>
<dbReference type="EC" id="3.1.3.11" evidence="6 15"/>
<comment type="pathway">
    <text evidence="3 15">Carbohydrate biosynthesis; gluconeogenesis.</text>
</comment>
<feature type="binding site" evidence="15">
    <location>
        <position position="95"/>
    </location>
    <ligand>
        <name>Mg(2+)</name>
        <dbReference type="ChEBI" id="CHEBI:18420"/>
        <label>1</label>
    </ligand>
</feature>
<dbReference type="UniPathway" id="UPA00138"/>
<evidence type="ECO:0000256" key="11">
    <source>
        <dbReference type="ARBA" id="ARBA00022842"/>
    </source>
</evidence>
<dbReference type="GO" id="GO:0006094">
    <property type="term" value="P:gluconeogenesis"/>
    <property type="evidence" value="ECO:0007669"/>
    <property type="project" value="UniProtKB-UniRule"/>
</dbReference>
<comment type="similarity">
    <text evidence="4 15">Belongs to the FBP aldolase/phosphatase family.</text>
</comment>
<comment type="cofactor">
    <cofactor evidence="2 15">
        <name>Mg(2+)</name>
        <dbReference type="ChEBI" id="CHEBI:18420"/>
    </cofactor>
</comment>
<comment type="subunit">
    <text evidence="5 15">Homooctamer; dimer of tetramers.</text>
</comment>
<proteinExistence type="inferred from homology"/>
<comment type="caution">
    <text evidence="15">Lacks conserved residue(s) required for the propagation of feature annotation.</text>
</comment>
<keyword evidence="13 15" id="KW-0704">Schiff base</keyword>
<dbReference type="Pfam" id="PF01950">
    <property type="entry name" value="FBPase_3"/>
    <property type="match status" value="1"/>
</dbReference>
<dbReference type="EC" id="4.1.2.13" evidence="15"/>
<dbReference type="HAMAP" id="MF_02067">
    <property type="entry name" value="FBP_aldolase_phosphatase"/>
    <property type="match status" value="1"/>
</dbReference>
<feature type="binding site" evidence="15">
    <location>
        <position position="53"/>
    </location>
    <ligand>
        <name>Mg(2+)</name>
        <dbReference type="ChEBI" id="CHEBI:18420"/>
        <label>2</label>
    </ligand>
</feature>
<evidence type="ECO:0000256" key="3">
    <source>
        <dbReference type="ARBA" id="ARBA00004742"/>
    </source>
</evidence>
<dbReference type="PANTHER" id="PTHR38341:SF1">
    <property type="entry name" value="FRUCTOSE-1,6-BISPHOSPHATE ALDOLASE_PHOSPHATASE"/>
    <property type="match status" value="1"/>
</dbReference>
<feature type="binding site" description="in other chain" evidence="15">
    <location>
        <position position="18"/>
    </location>
    <ligand>
        <name>beta-D-fructose 1,6-bisphosphate</name>
        <dbReference type="ChEBI" id="CHEBI:32966"/>
        <note>ligand shared between dimeric partners</note>
    </ligand>
</feature>
<dbReference type="GO" id="GO:0004332">
    <property type="term" value="F:fructose-bisphosphate aldolase activity"/>
    <property type="evidence" value="ECO:0007669"/>
    <property type="project" value="UniProtKB-UniRule"/>
</dbReference>
<dbReference type="InterPro" id="IPR002803">
    <property type="entry name" value="FBPase_V"/>
</dbReference>
<reference evidence="16" key="1">
    <citation type="journal article" date="2020" name="mSystems">
        <title>Genome- and Community-Level Interaction Insights into Carbon Utilization and Element Cycling Functions of Hydrothermarchaeota in Hydrothermal Sediment.</title>
        <authorList>
            <person name="Zhou Z."/>
            <person name="Liu Y."/>
            <person name="Xu W."/>
            <person name="Pan J."/>
            <person name="Luo Z.H."/>
            <person name="Li M."/>
        </authorList>
    </citation>
    <scope>NUCLEOTIDE SEQUENCE [LARGE SCALE GENOMIC DNA]</scope>
    <source>
        <strain evidence="16">SpSt-1056</strain>
    </source>
</reference>
<feature type="binding site" evidence="15">
    <location>
        <position position="234"/>
    </location>
    <ligand>
        <name>Mg(2+)</name>
        <dbReference type="ChEBI" id="CHEBI:18420"/>
        <label>2</label>
    </ligand>
</feature>
<feature type="binding site" description="in other chain" evidence="15">
    <location>
        <position position="355"/>
    </location>
    <ligand>
        <name>beta-D-fructose 1,6-bisphosphate</name>
        <dbReference type="ChEBI" id="CHEBI:32966"/>
        <note>ligand shared between dimeric partners</note>
    </ligand>
</feature>
<keyword evidence="9 15" id="KW-0479">Metal-binding</keyword>
<feature type="active site" description="Proton donor/acceptor; for FBP aldolase activity" evidence="15">
    <location>
        <position position="229"/>
    </location>
</feature>
<keyword evidence="8 15" id="KW-0312">Gluconeogenesis</keyword>
<feature type="binding site" evidence="15">
    <location>
        <position position="52"/>
    </location>
    <ligand>
        <name>Mg(2+)</name>
        <dbReference type="ChEBI" id="CHEBI:18420"/>
        <label>2</label>
    </ligand>
</feature>
<feature type="binding site" description="in other chain" evidence="15">
    <location>
        <position position="91"/>
    </location>
    <ligand>
        <name>beta-D-fructose 1,6-bisphosphate</name>
        <dbReference type="ChEBI" id="CHEBI:32966"/>
        <note>ligand shared between dimeric partners</note>
    </ligand>
</feature>
<evidence type="ECO:0000256" key="2">
    <source>
        <dbReference type="ARBA" id="ARBA00001946"/>
    </source>
</evidence>
<feature type="binding site" evidence="15">
    <location>
        <position position="232"/>
    </location>
    <ligand>
        <name>Mg(2+)</name>
        <dbReference type="ChEBI" id="CHEBI:18420"/>
        <label>3</label>
    </ligand>
</feature>
<feature type="binding site" evidence="15">
    <location>
        <position position="18"/>
    </location>
    <ligand>
        <name>dihydroxyacetone phosphate</name>
        <dbReference type="ChEBI" id="CHEBI:57642"/>
    </ligand>
</feature>
<name>A0A7C5LCX3_CALS0</name>
<evidence type="ECO:0000256" key="10">
    <source>
        <dbReference type="ARBA" id="ARBA00022801"/>
    </source>
</evidence>
<keyword evidence="10 15" id="KW-0378">Hydrolase</keyword>
<dbReference type="PIRSF" id="PIRSF015647">
    <property type="entry name" value="FBPtase_archl"/>
    <property type="match status" value="1"/>
</dbReference>
<feature type="binding site" description="in other chain" evidence="15">
    <location>
        <begin position="104"/>
        <end position="105"/>
    </location>
    <ligand>
        <name>beta-D-fructose 1,6-bisphosphate</name>
        <dbReference type="ChEBI" id="CHEBI:32966"/>
        <note>ligand shared between dimeric partners</note>
    </ligand>
</feature>
<feature type="active site" description="Proton acceptor; for FBP phosphatase activity" evidence="15">
    <location>
        <position position="11"/>
    </location>
</feature>
<comment type="function">
    <text evidence="15">Catalyzes two subsequent steps in gluconeogenesis: the aldol condensation of dihydroxyacetone phosphate (DHAP) and glyceraldehyde-3-phosphate (GA3P) to fructose-1,6-bisphosphate (FBP), and the dephosphorylation of FBP to fructose-6-phosphate (F6P).</text>
</comment>
<dbReference type="SUPFAM" id="SSF111249">
    <property type="entry name" value="Sulfolobus fructose-1,6-bisphosphatase-like"/>
    <property type="match status" value="1"/>
</dbReference>
<feature type="binding site" description="in other chain" evidence="15">
    <location>
        <position position="266"/>
    </location>
    <ligand>
        <name>beta-D-fructose 1,6-bisphosphate</name>
        <dbReference type="ChEBI" id="CHEBI:32966"/>
        <note>ligand shared between dimeric partners</note>
    </ligand>
</feature>
<evidence type="ECO:0000256" key="1">
    <source>
        <dbReference type="ARBA" id="ARBA00001273"/>
    </source>
</evidence>
<dbReference type="NCBIfam" id="NF041126">
    <property type="entry name" value="FBP_aldo_phos"/>
    <property type="match status" value="1"/>
</dbReference>
<keyword evidence="12 15" id="KW-0456">Lyase</keyword>
<keyword evidence="11 15" id="KW-0460">Magnesium</keyword>
<feature type="binding site" evidence="15">
    <location>
        <position position="133"/>
    </location>
    <ligand>
        <name>dihydroxyacetone phosphate</name>
        <dbReference type="ChEBI" id="CHEBI:57642"/>
    </ligand>
</feature>
<dbReference type="EMBL" id="DRWN01000042">
    <property type="protein sequence ID" value="HHK68559.1"/>
    <property type="molecule type" value="Genomic_DNA"/>
</dbReference>
<dbReference type="InterPro" id="IPR036076">
    <property type="entry name" value="FBPase_V_sf"/>
</dbReference>
<evidence type="ECO:0000256" key="5">
    <source>
        <dbReference type="ARBA" id="ARBA00011820"/>
    </source>
</evidence>
<feature type="binding site" evidence="15">
    <location>
        <position position="289"/>
    </location>
    <ligand>
        <name>dihydroxyacetone phosphate</name>
        <dbReference type="ChEBI" id="CHEBI:57642"/>
    </ligand>
</feature>
<comment type="catalytic activity">
    <reaction evidence="15">
        <text>beta-D-fructose 1,6-bisphosphate = D-glyceraldehyde 3-phosphate + dihydroxyacetone phosphate</text>
        <dbReference type="Rhea" id="RHEA:14729"/>
        <dbReference type="ChEBI" id="CHEBI:32966"/>
        <dbReference type="ChEBI" id="CHEBI:57642"/>
        <dbReference type="ChEBI" id="CHEBI:59776"/>
        <dbReference type="EC" id="4.1.2.13"/>
    </reaction>
</comment>
<organism evidence="16">
    <name type="scientific">Caldiarchaeum subterraneum</name>
    <dbReference type="NCBI Taxonomy" id="311458"/>
    <lineage>
        <taxon>Archaea</taxon>
        <taxon>Nitrososphaerota</taxon>
        <taxon>Candidatus Caldarchaeales</taxon>
        <taxon>Candidatus Caldarchaeaceae</taxon>
        <taxon>Candidatus Caldarchaeum</taxon>
    </lineage>
</organism>
<dbReference type="GO" id="GO:0000287">
    <property type="term" value="F:magnesium ion binding"/>
    <property type="evidence" value="ECO:0007669"/>
    <property type="project" value="UniProtKB-UniRule"/>
</dbReference>
<sequence length="379" mass="41386">MRTTVSVIKADVGSMTGHHRPHSKMMELAAAKLTEAEQTGLINSGYATHCGDDIILVMSHFKGEDNPEIHGLAWDIFKEVAEKVAEPLKLYAAGQDLLSDAFSGNVKGLGPGVAEIEFEERKSDPVIVFAADKTEPGAWNLPLYRIFASPDNTAGLVIDPTLHNGFKFEVLDLIESWSVLLKTPEEMYDLIALIGTVGRYAVSRVYRAADGEPAAAASTTRLSLIAGRYVGKDDPVMIVRAQAGFPAVGEILSAFAQPPIVSGWMRGSHRGPLMPVSFRKGQNVISYFDGPPRVIAMGWQVSHGKLVGVDGVEPSDLFDDPFWDVVRAKAAETALMLRSMGEFEPARLGHEEMEYTTLPQIIERLKPRFKPLEAKASKK</sequence>
<feature type="binding site" description="in other chain" evidence="15">
    <location>
        <position position="289"/>
    </location>
    <ligand>
        <name>beta-D-fructose 1,6-bisphosphate</name>
        <dbReference type="ChEBI" id="CHEBI:32966"/>
        <note>ligand shared between dimeric partners</note>
    </ligand>
</feature>
<evidence type="ECO:0000256" key="14">
    <source>
        <dbReference type="ARBA" id="ARBA00023277"/>
    </source>
</evidence>
<dbReference type="AlphaFoldDB" id="A0A7C5LCX3"/>
<feature type="binding site" evidence="15">
    <location>
        <position position="234"/>
    </location>
    <ligand>
        <name>Mg(2+)</name>
        <dbReference type="ChEBI" id="CHEBI:18420"/>
        <label>3</label>
    </ligand>
</feature>
<dbReference type="PANTHER" id="PTHR38341">
    <property type="entry name" value="FRUCTOSE-1,6-BISPHOSPHATE ALDOLASE/PHOSPHATASE"/>
    <property type="match status" value="1"/>
</dbReference>
<dbReference type="GO" id="GO:0042132">
    <property type="term" value="F:fructose 1,6-bisphosphate 1-phosphatase activity"/>
    <property type="evidence" value="ECO:0007669"/>
    <property type="project" value="UniProtKB-UniRule"/>
</dbReference>
<feature type="binding site" evidence="15">
    <location>
        <position position="233"/>
    </location>
    <ligand>
        <name>Mg(2+)</name>
        <dbReference type="ChEBI" id="CHEBI:18420"/>
        <label>4</label>
    </ligand>
</feature>
<gene>
    <name evidence="15" type="primary">fbp</name>
    <name evidence="16" type="ORF">ENM11_05330</name>
</gene>
<evidence type="ECO:0000256" key="15">
    <source>
        <dbReference type="HAMAP-Rule" id="MF_02067"/>
    </source>
</evidence>
<feature type="binding site" evidence="15">
    <location>
        <position position="18"/>
    </location>
    <ligand>
        <name>Mg(2+)</name>
        <dbReference type="ChEBI" id="CHEBI:18420"/>
        <label>1</label>
    </ligand>
</feature>
<feature type="binding site" evidence="15">
    <location>
        <position position="233"/>
    </location>
    <ligand>
        <name>Mg(2+)</name>
        <dbReference type="ChEBI" id="CHEBI:18420"/>
        <label>3</label>
    </ligand>
</feature>
<comment type="catalytic activity">
    <reaction evidence="1 15">
        <text>beta-D-fructose 1,6-bisphosphate + H2O = beta-D-fructose 6-phosphate + phosphate</text>
        <dbReference type="Rhea" id="RHEA:11064"/>
        <dbReference type="ChEBI" id="CHEBI:15377"/>
        <dbReference type="ChEBI" id="CHEBI:32966"/>
        <dbReference type="ChEBI" id="CHEBI:43474"/>
        <dbReference type="ChEBI" id="CHEBI:57634"/>
        <dbReference type="EC" id="3.1.3.11"/>
    </reaction>
</comment>
<protein>
    <recommendedName>
        <fullName evidence="7 15">Fructose-1,6-bisphosphate aldolase/phosphatase</fullName>
        <shortName evidence="15">FBP A/P</shortName>
        <shortName evidence="15">FBP aldolase/phosphatase</shortName>
        <ecNumber evidence="6 15">3.1.3.11</ecNumber>
        <ecNumber evidence="15">4.1.2.13</ecNumber>
    </recommendedName>
</protein>
<feature type="binding site" description="in other chain" evidence="15">
    <location>
        <position position="133"/>
    </location>
    <ligand>
        <name>beta-D-fructose 1,6-bisphosphate</name>
        <dbReference type="ChEBI" id="CHEBI:32966"/>
        <note>ligand shared between dimeric partners</note>
    </ligand>
</feature>
<feature type="active site" description="Schiff-base intermediate with DHAP; for FBP aldolase activity" evidence="15">
    <location>
        <position position="232"/>
    </location>
</feature>
<feature type="binding site" evidence="15">
    <location>
        <position position="132"/>
    </location>
    <ligand>
        <name>Mg(2+)</name>
        <dbReference type="ChEBI" id="CHEBI:18420"/>
        <label>2</label>
    </ligand>
</feature>
<feature type="binding site" evidence="15">
    <location>
        <position position="11"/>
    </location>
    <ligand>
        <name>Mg(2+)</name>
        <dbReference type="ChEBI" id="CHEBI:18420"/>
        <label>1</label>
    </ligand>
</feature>
<evidence type="ECO:0000313" key="16">
    <source>
        <dbReference type="EMBL" id="HHK68559.1"/>
    </source>
</evidence>
<comment type="caution">
    <text evidence="16">The sequence shown here is derived from an EMBL/GenBank/DDBJ whole genome shotgun (WGS) entry which is preliminary data.</text>
</comment>
<evidence type="ECO:0000256" key="9">
    <source>
        <dbReference type="ARBA" id="ARBA00022723"/>
    </source>
</evidence>
<feature type="binding site" evidence="15">
    <location>
        <position position="266"/>
    </location>
    <ligand>
        <name>dihydroxyacetone phosphate</name>
        <dbReference type="ChEBI" id="CHEBI:57642"/>
    </ligand>
</feature>
<comment type="domain">
    <text evidence="15">Consists of a single catalytic domain, but remodels its active-site architecture via a large structural change to exhibit dual activities.</text>
</comment>
<evidence type="ECO:0000256" key="7">
    <source>
        <dbReference type="ARBA" id="ARBA00018635"/>
    </source>
</evidence>
<evidence type="ECO:0000256" key="4">
    <source>
        <dbReference type="ARBA" id="ARBA00010693"/>
    </source>
</evidence>
<evidence type="ECO:0000256" key="8">
    <source>
        <dbReference type="ARBA" id="ARBA00022432"/>
    </source>
</evidence>
<evidence type="ECO:0000256" key="13">
    <source>
        <dbReference type="ARBA" id="ARBA00023270"/>
    </source>
</evidence>
<accession>A0A7C5LCX3</accession>
<keyword evidence="14 15" id="KW-0119">Carbohydrate metabolism</keyword>